<comment type="caution">
    <text evidence="2">The sequence shown here is derived from an EMBL/GenBank/DDBJ whole genome shotgun (WGS) entry which is preliminary data.</text>
</comment>
<dbReference type="Pfam" id="PF13474">
    <property type="entry name" value="SnoaL_3"/>
    <property type="match status" value="1"/>
</dbReference>
<name>A0ABW4XY60_9FLAO</name>
<gene>
    <name evidence="2" type="ORF">ACFSJE_08335</name>
</gene>
<evidence type="ECO:0000259" key="1">
    <source>
        <dbReference type="Pfam" id="PF13474"/>
    </source>
</evidence>
<dbReference type="EMBL" id="JBHUHU010000003">
    <property type="protein sequence ID" value="MFD2099775.1"/>
    <property type="molecule type" value="Genomic_DNA"/>
</dbReference>
<organism evidence="2 3">
    <name type="scientific">Flagellimonas iocasae</name>
    <dbReference type="NCBI Taxonomy" id="2055905"/>
    <lineage>
        <taxon>Bacteria</taxon>
        <taxon>Pseudomonadati</taxon>
        <taxon>Bacteroidota</taxon>
        <taxon>Flavobacteriia</taxon>
        <taxon>Flavobacteriales</taxon>
        <taxon>Flavobacteriaceae</taxon>
        <taxon>Flagellimonas</taxon>
    </lineage>
</organism>
<protein>
    <submittedName>
        <fullName evidence="2">YybH family protein</fullName>
    </submittedName>
</protein>
<sequence>MKDIEDFFIAYKNAVWQKNAAELLSLYDENVVSFDMWDRGYYKNLQEWSPEIEDWLDSLADEKVKVDFEMVVTHASETVGFASGLIRFRAISSDGTVLRGMKNRISVGFSKFGTKWKVVHQHISAPVTSENLMAVLNL</sequence>
<reference evidence="3" key="1">
    <citation type="journal article" date="2019" name="Int. J. Syst. Evol. Microbiol.">
        <title>The Global Catalogue of Microorganisms (GCM) 10K type strain sequencing project: providing services to taxonomists for standard genome sequencing and annotation.</title>
        <authorList>
            <consortium name="The Broad Institute Genomics Platform"/>
            <consortium name="The Broad Institute Genome Sequencing Center for Infectious Disease"/>
            <person name="Wu L."/>
            <person name="Ma J."/>
        </authorList>
    </citation>
    <scope>NUCLEOTIDE SEQUENCE [LARGE SCALE GENOMIC DNA]</scope>
    <source>
        <strain evidence="3">JCM 3389</strain>
    </source>
</reference>
<dbReference type="Proteomes" id="UP001597342">
    <property type="component" value="Unassembled WGS sequence"/>
</dbReference>
<evidence type="ECO:0000313" key="2">
    <source>
        <dbReference type="EMBL" id="MFD2099775.1"/>
    </source>
</evidence>
<dbReference type="InterPro" id="IPR032710">
    <property type="entry name" value="NTF2-like_dom_sf"/>
</dbReference>
<evidence type="ECO:0000313" key="3">
    <source>
        <dbReference type="Proteomes" id="UP001597342"/>
    </source>
</evidence>
<keyword evidence="3" id="KW-1185">Reference proteome</keyword>
<feature type="domain" description="SnoaL-like" evidence="1">
    <location>
        <begin position="4"/>
        <end position="127"/>
    </location>
</feature>
<dbReference type="SUPFAM" id="SSF54427">
    <property type="entry name" value="NTF2-like"/>
    <property type="match status" value="1"/>
</dbReference>
<proteinExistence type="predicted"/>
<dbReference type="RefSeq" id="WP_379830530.1">
    <property type="nucleotide sequence ID" value="NZ_JBHUHU010000003.1"/>
</dbReference>
<accession>A0ABW4XY60</accession>
<dbReference type="Gene3D" id="3.10.450.50">
    <property type="match status" value="1"/>
</dbReference>
<dbReference type="InterPro" id="IPR037401">
    <property type="entry name" value="SnoaL-like"/>
</dbReference>